<feature type="repeat" description="PPR" evidence="3">
    <location>
        <begin position="285"/>
        <end position="319"/>
    </location>
</feature>
<evidence type="ECO:0000313" key="5">
    <source>
        <dbReference type="Proteomes" id="UP000823775"/>
    </source>
</evidence>
<dbReference type="Proteomes" id="UP000823775">
    <property type="component" value="Unassembled WGS sequence"/>
</dbReference>
<dbReference type="PROSITE" id="PS51375">
    <property type="entry name" value="PPR"/>
    <property type="match status" value="6"/>
</dbReference>
<keyword evidence="5" id="KW-1185">Reference proteome</keyword>
<dbReference type="Gene3D" id="1.25.40.10">
    <property type="entry name" value="Tetratricopeptide repeat domain"/>
    <property type="match status" value="2"/>
</dbReference>
<dbReference type="InterPro" id="IPR050667">
    <property type="entry name" value="PPR-containing_protein"/>
</dbReference>
<accession>A0ABS8WP40</accession>
<sequence>MAALRSKLRFITTLNHHHHRRYSSASILNPDSKSPLSSKEKSRVALTLLKSETDPQRILDICRAAALTPATHLDRIAYSKAIYKLKDLNHFSGIRSFLQESTTRSDLKSERFISHFIVLYGQAGLVDEAMRTFEQMEKMGIQRTEKTLNSLLFACVLAKDYAEMKRVFVEFPKKYGFVPDLDTYNVVIKGFCESGSASSVYSILDEMSRKNVKPNTETFGNCISGFYKEERYEDVGKMLEMMKEYNMAPGISTYNIRIQSLCKLKKSGEAKALLEGILSRGLKANRVTYGHLILGFCREGNLEEAKSMFQKMVNSGLQPDAECYFTLVYYLCQGRDFEAALKIYKRCLAAGWVPNFSTMKSLVEGLASISKVADAREVIAQVKEKISKNVEKWDEIEEALPK</sequence>
<evidence type="ECO:0000313" key="4">
    <source>
        <dbReference type="EMBL" id="MCE3051894.1"/>
    </source>
</evidence>
<keyword evidence="2" id="KW-0677">Repeat</keyword>
<proteinExistence type="inferred from homology"/>
<dbReference type="EMBL" id="JACEIK010009043">
    <property type="protein sequence ID" value="MCE3051894.1"/>
    <property type="molecule type" value="Genomic_DNA"/>
</dbReference>
<feature type="repeat" description="PPR" evidence="3">
    <location>
        <begin position="109"/>
        <end position="143"/>
    </location>
</feature>
<feature type="repeat" description="PPR" evidence="3">
    <location>
        <begin position="215"/>
        <end position="249"/>
    </location>
</feature>
<evidence type="ECO:0000256" key="3">
    <source>
        <dbReference type="PROSITE-ProRule" id="PRU00708"/>
    </source>
</evidence>
<comment type="caution">
    <text evidence="4">The sequence shown here is derived from an EMBL/GenBank/DDBJ whole genome shotgun (WGS) entry which is preliminary data.</text>
</comment>
<dbReference type="NCBIfam" id="TIGR00756">
    <property type="entry name" value="PPR"/>
    <property type="match status" value="5"/>
</dbReference>
<evidence type="ECO:0000256" key="2">
    <source>
        <dbReference type="ARBA" id="ARBA00022737"/>
    </source>
</evidence>
<dbReference type="Pfam" id="PF01535">
    <property type="entry name" value="PPR"/>
    <property type="match status" value="2"/>
</dbReference>
<comment type="similarity">
    <text evidence="1">Belongs to the PPR family. P subfamily.</text>
</comment>
<dbReference type="InterPro" id="IPR011990">
    <property type="entry name" value="TPR-like_helical_dom_sf"/>
</dbReference>
<dbReference type="PANTHER" id="PTHR47939">
    <property type="entry name" value="MEMBRANE-ASSOCIATED SALT-INDUCIBLE PROTEIN-LIKE"/>
    <property type="match status" value="1"/>
</dbReference>
<evidence type="ECO:0000256" key="1">
    <source>
        <dbReference type="ARBA" id="ARBA00007626"/>
    </source>
</evidence>
<protein>
    <recommendedName>
        <fullName evidence="6">Pentatricopeptide repeat-containing protein</fullName>
    </recommendedName>
</protein>
<dbReference type="Pfam" id="PF13041">
    <property type="entry name" value="PPR_2"/>
    <property type="match status" value="2"/>
</dbReference>
<evidence type="ECO:0008006" key="6">
    <source>
        <dbReference type="Google" id="ProtNLM"/>
    </source>
</evidence>
<dbReference type="PANTHER" id="PTHR47939:SF9">
    <property type="entry name" value="(WILD MALAYSIAN BANANA) HYPOTHETICAL PROTEIN"/>
    <property type="match status" value="1"/>
</dbReference>
<name>A0ABS8WP40_DATST</name>
<dbReference type="InterPro" id="IPR002885">
    <property type="entry name" value="PPR_rpt"/>
</dbReference>
<gene>
    <name evidence="4" type="ORF">HAX54_051142</name>
</gene>
<feature type="repeat" description="PPR" evidence="3">
    <location>
        <begin position="180"/>
        <end position="214"/>
    </location>
</feature>
<feature type="repeat" description="PPR" evidence="3">
    <location>
        <begin position="250"/>
        <end position="284"/>
    </location>
</feature>
<organism evidence="4 5">
    <name type="scientific">Datura stramonium</name>
    <name type="common">Jimsonweed</name>
    <name type="synonym">Common thornapple</name>
    <dbReference type="NCBI Taxonomy" id="4076"/>
    <lineage>
        <taxon>Eukaryota</taxon>
        <taxon>Viridiplantae</taxon>
        <taxon>Streptophyta</taxon>
        <taxon>Embryophyta</taxon>
        <taxon>Tracheophyta</taxon>
        <taxon>Spermatophyta</taxon>
        <taxon>Magnoliopsida</taxon>
        <taxon>eudicotyledons</taxon>
        <taxon>Gunneridae</taxon>
        <taxon>Pentapetalae</taxon>
        <taxon>asterids</taxon>
        <taxon>lamiids</taxon>
        <taxon>Solanales</taxon>
        <taxon>Solanaceae</taxon>
        <taxon>Solanoideae</taxon>
        <taxon>Datureae</taxon>
        <taxon>Datura</taxon>
    </lineage>
</organism>
<dbReference type="SUPFAM" id="SSF81901">
    <property type="entry name" value="HCP-like"/>
    <property type="match status" value="1"/>
</dbReference>
<feature type="repeat" description="PPR" evidence="3">
    <location>
        <begin position="320"/>
        <end position="354"/>
    </location>
</feature>
<reference evidence="4 5" key="1">
    <citation type="journal article" date="2021" name="BMC Genomics">
        <title>Datura genome reveals duplications of psychoactive alkaloid biosynthetic genes and high mutation rate following tissue culture.</title>
        <authorList>
            <person name="Rajewski A."/>
            <person name="Carter-House D."/>
            <person name="Stajich J."/>
            <person name="Litt A."/>
        </authorList>
    </citation>
    <scope>NUCLEOTIDE SEQUENCE [LARGE SCALE GENOMIC DNA]</scope>
    <source>
        <strain evidence="4">AR-01</strain>
    </source>
</reference>